<evidence type="ECO:0000256" key="4">
    <source>
        <dbReference type="ARBA" id="ARBA00022692"/>
    </source>
</evidence>
<comment type="subcellular location">
    <subcellularLocation>
        <location evidence="1">Cell membrane</location>
        <topology evidence="1">Multi-pass membrane protein</topology>
    </subcellularLocation>
</comment>
<dbReference type="Proteomes" id="UP000460549">
    <property type="component" value="Unassembled WGS sequence"/>
</dbReference>
<evidence type="ECO:0000313" key="9">
    <source>
        <dbReference type="EMBL" id="MSU07335.1"/>
    </source>
</evidence>
<dbReference type="InterPro" id="IPR002656">
    <property type="entry name" value="Acyl_transf_3_dom"/>
</dbReference>
<feature type="transmembrane region" description="Helical" evidence="7">
    <location>
        <begin position="288"/>
        <end position="306"/>
    </location>
</feature>
<feature type="transmembrane region" description="Helical" evidence="7">
    <location>
        <begin position="12"/>
        <end position="31"/>
    </location>
</feature>
<comment type="caution">
    <text evidence="9">The sequence shown here is derived from an EMBL/GenBank/DDBJ whole genome shotgun (WGS) entry which is preliminary data.</text>
</comment>
<evidence type="ECO:0000313" key="10">
    <source>
        <dbReference type="Proteomes" id="UP000460549"/>
    </source>
</evidence>
<feature type="transmembrane region" description="Helical" evidence="7">
    <location>
        <begin position="249"/>
        <end position="268"/>
    </location>
</feature>
<reference evidence="9 10" key="1">
    <citation type="submission" date="2019-08" db="EMBL/GenBank/DDBJ databases">
        <title>In-depth cultivation of the pig gut microbiome towards novel bacterial diversity and tailored functional studies.</title>
        <authorList>
            <person name="Wylensek D."/>
            <person name="Hitch T.C.A."/>
            <person name="Clavel T."/>
        </authorList>
    </citation>
    <scope>NUCLEOTIDE SEQUENCE [LARGE SCALE GENOMIC DNA]</scope>
    <source>
        <strain evidence="9 10">NM-380-WT-3C1</strain>
    </source>
</reference>
<dbReference type="RefSeq" id="WP_154427002.1">
    <property type="nucleotide sequence ID" value="NZ_VUNN01000040.1"/>
</dbReference>
<name>A0A7X2PE83_9SPIO</name>
<evidence type="ECO:0000256" key="7">
    <source>
        <dbReference type="SAM" id="Phobius"/>
    </source>
</evidence>
<dbReference type="Pfam" id="PF01757">
    <property type="entry name" value="Acyl_transf_3"/>
    <property type="match status" value="1"/>
</dbReference>
<comment type="similarity">
    <text evidence="2">Belongs to the acyltransferase 3 family.</text>
</comment>
<dbReference type="GO" id="GO:0009246">
    <property type="term" value="P:enterobacterial common antigen biosynthetic process"/>
    <property type="evidence" value="ECO:0007669"/>
    <property type="project" value="TreeGrafter"/>
</dbReference>
<protein>
    <submittedName>
        <fullName evidence="9">Acyltransferase family protein</fullName>
    </submittedName>
</protein>
<evidence type="ECO:0000256" key="5">
    <source>
        <dbReference type="ARBA" id="ARBA00022989"/>
    </source>
</evidence>
<proteinExistence type="inferred from homology"/>
<sequence>MVEKKNWNRSLDLIKTVAIITVLMTHISASFVIKYPSSSPEFIWGNIVDSLSRIGVPLFLMVSGSLFLDEDKSFNVKAFFRKHFLVMAVLLVFWSLIYGFFYHALGGVGVWDYILNFSGTLYPHIWYMYMIIGLYLIVPILRLFVKRENKRYILYFILLSVVFNYIPSFLSLFKNIMGFSISTYTPRLFLNFVSGYTTYFLLGWYLTNVEIKEKTKKALVAAGALSLISMIALTQVFESSIPESYNYTYDNLSLLPLIYSTGAFVLLYRKENSGKEGRFCRTVSKFTFGIYMLHVMILEVFMAYLLPYSSSSFFTPILYMALVFVVLAPLSLLSSLLIGKVPYLKKLLYL</sequence>
<evidence type="ECO:0000256" key="6">
    <source>
        <dbReference type="ARBA" id="ARBA00023136"/>
    </source>
</evidence>
<keyword evidence="4 7" id="KW-0812">Transmembrane</keyword>
<keyword evidence="3" id="KW-1003">Cell membrane</keyword>
<dbReference type="PANTHER" id="PTHR40074:SF2">
    <property type="entry name" value="O-ACETYLTRANSFERASE WECH"/>
    <property type="match status" value="1"/>
</dbReference>
<feature type="transmembrane region" description="Helical" evidence="7">
    <location>
        <begin position="51"/>
        <end position="68"/>
    </location>
</feature>
<keyword evidence="9" id="KW-0808">Transferase</keyword>
<evidence type="ECO:0000256" key="1">
    <source>
        <dbReference type="ARBA" id="ARBA00004651"/>
    </source>
</evidence>
<keyword evidence="9" id="KW-0012">Acyltransferase</keyword>
<evidence type="ECO:0000256" key="3">
    <source>
        <dbReference type="ARBA" id="ARBA00022475"/>
    </source>
</evidence>
<keyword evidence="6 7" id="KW-0472">Membrane</keyword>
<feature type="transmembrane region" description="Helical" evidence="7">
    <location>
        <begin position="125"/>
        <end position="145"/>
    </location>
</feature>
<dbReference type="GO" id="GO:0016413">
    <property type="term" value="F:O-acetyltransferase activity"/>
    <property type="evidence" value="ECO:0007669"/>
    <property type="project" value="TreeGrafter"/>
</dbReference>
<feature type="domain" description="Acyltransferase 3" evidence="8">
    <location>
        <begin position="9"/>
        <end position="333"/>
    </location>
</feature>
<feature type="transmembrane region" description="Helical" evidence="7">
    <location>
        <begin position="318"/>
        <end position="338"/>
    </location>
</feature>
<dbReference type="AlphaFoldDB" id="A0A7X2PE83"/>
<feature type="transmembrane region" description="Helical" evidence="7">
    <location>
        <begin position="84"/>
        <end position="105"/>
    </location>
</feature>
<keyword evidence="10" id="KW-1185">Reference proteome</keyword>
<organism evidence="9 10">
    <name type="scientific">Bullifex porci</name>
    <dbReference type="NCBI Taxonomy" id="2606638"/>
    <lineage>
        <taxon>Bacteria</taxon>
        <taxon>Pseudomonadati</taxon>
        <taxon>Spirochaetota</taxon>
        <taxon>Spirochaetia</taxon>
        <taxon>Spirochaetales</taxon>
        <taxon>Spirochaetaceae</taxon>
        <taxon>Bullifex</taxon>
    </lineage>
</organism>
<gene>
    <name evidence="9" type="ORF">FYJ80_11310</name>
</gene>
<accession>A0A7X2PE83</accession>
<keyword evidence="5 7" id="KW-1133">Transmembrane helix</keyword>
<dbReference type="PANTHER" id="PTHR40074">
    <property type="entry name" value="O-ACETYLTRANSFERASE WECH"/>
    <property type="match status" value="1"/>
</dbReference>
<dbReference type="EMBL" id="VUNN01000040">
    <property type="protein sequence ID" value="MSU07335.1"/>
    <property type="molecule type" value="Genomic_DNA"/>
</dbReference>
<evidence type="ECO:0000259" key="8">
    <source>
        <dbReference type="Pfam" id="PF01757"/>
    </source>
</evidence>
<evidence type="ECO:0000256" key="2">
    <source>
        <dbReference type="ARBA" id="ARBA00007400"/>
    </source>
</evidence>
<feature type="transmembrane region" description="Helical" evidence="7">
    <location>
        <begin position="188"/>
        <end position="206"/>
    </location>
</feature>
<feature type="transmembrane region" description="Helical" evidence="7">
    <location>
        <begin position="218"/>
        <end position="237"/>
    </location>
</feature>
<feature type="transmembrane region" description="Helical" evidence="7">
    <location>
        <begin position="152"/>
        <end position="173"/>
    </location>
</feature>
<dbReference type="GO" id="GO:0005886">
    <property type="term" value="C:plasma membrane"/>
    <property type="evidence" value="ECO:0007669"/>
    <property type="project" value="UniProtKB-SubCell"/>
</dbReference>